<feature type="region of interest" description="Disordered" evidence="10">
    <location>
        <begin position="529"/>
        <end position="549"/>
    </location>
</feature>
<dbReference type="GO" id="GO:0005737">
    <property type="term" value="C:cytoplasm"/>
    <property type="evidence" value="ECO:0007669"/>
    <property type="project" value="TreeGrafter"/>
</dbReference>
<name>A0A9Q0YQK8_HOLLE</name>
<keyword evidence="3" id="KW-0808">Transferase</keyword>
<dbReference type="InterPro" id="IPR000719">
    <property type="entry name" value="Prot_kinase_dom"/>
</dbReference>
<dbReference type="OrthoDB" id="193931at2759"/>
<evidence type="ECO:0000256" key="7">
    <source>
        <dbReference type="ARBA" id="ARBA00047899"/>
    </source>
</evidence>
<feature type="compositionally biased region" description="Basic and acidic residues" evidence="10">
    <location>
        <begin position="529"/>
        <end position="538"/>
    </location>
</feature>
<dbReference type="GO" id="GO:0005524">
    <property type="term" value="F:ATP binding"/>
    <property type="evidence" value="ECO:0007669"/>
    <property type="project" value="UniProtKB-UniRule"/>
</dbReference>
<evidence type="ECO:0000256" key="3">
    <source>
        <dbReference type="ARBA" id="ARBA00022679"/>
    </source>
</evidence>
<protein>
    <recommendedName>
        <fullName evidence="1">non-specific serine/threonine protein kinase</fullName>
        <ecNumber evidence="1">2.7.11.1</ecNumber>
    </recommendedName>
</protein>
<keyword evidence="2" id="KW-0723">Serine/threonine-protein kinase</keyword>
<organism evidence="12 13">
    <name type="scientific">Holothuria leucospilota</name>
    <name type="common">Black long sea cucumber</name>
    <name type="synonym">Mertensiothuria leucospilota</name>
    <dbReference type="NCBI Taxonomy" id="206669"/>
    <lineage>
        <taxon>Eukaryota</taxon>
        <taxon>Metazoa</taxon>
        <taxon>Echinodermata</taxon>
        <taxon>Eleutherozoa</taxon>
        <taxon>Echinozoa</taxon>
        <taxon>Holothuroidea</taxon>
        <taxon>Aspidochirotacea</taxon>
        <taxon>Aspidochirotida</taxon>
        <taxon>Holothuriidae</taxon>
        <taxon>Holothuria</taxon>
    </lineage>
</organism>
<dbReference type="PROSITE" id="PS00107">
    <property type="entry name" value="PROTEIN_KINASE_ATP"/>
    <property type="match status" value="1"/>
</dbReference>
<accession>A0A9Q0YQK8</accession>
<dbReference type="FunFam" id="1.10.510.10:FF:000571">
    <property type="entry name" value="Maternal embryonic leucine zipper kinase"/>
    <property type="match status" value="1"/>
</dbReference>
<keyword evidence="6 9" id="KW-0067">ATP-binding</keyword>
<sequence length="754" mass="84011">MANGSVQSGGRRRTSLASSNSSGPSAGGARKKVGGYVLGEVIGKGSFAKVRIGTHLLTQEKVAVKVIDKRQIATRDYVRKNLRREALVLQKLCHPNIIRLLEVMETANNYYLVMEYAEGGKTVAFITAWKDAILLKNTCVNLTRQRVSHERTYSNFESSNDPNMPPKSRQNCIVMSQCFVCLLDFGLSNILGPDGLLHTQCGSPAYAAPEIFCHSSYGPAVDVWSIGVNMYAMLTGELPFVVDPPNNMSKLHAKILKGFKMPESLSQDCQDLLTRLLTSDERLRINLREVMVHPWINEGEPATIVPSVFPNHLSHDELDIDIISSLKKCGYNETTIKEMVLINKPVIENASYHLLIKRLAGGWGYPDGAEPTIMEETETRLDENNNHILLPKVDDMNSVGTSDSGLGGSGGIIGKRDTFEKPLHPASTFPIQRHQMEESARSDKDISHQEERLKCSTVNTDDCPMDETTDASLFQKRHVPSWAGVKEVNSNDLDRTLGHVNKLHIDSDQSKDKSFSSSDPCEKEVRLGLANSKEENKKVHSGRSKPKIRFENEVKQIFPDKQKTRFPAPFPNDLPAKPSTAPEKYRNHDEQSQNGGCALVLNGKMMSEGRPFLKKVEQGMRLEKRNSEGNARISAQQGLLRNLQRSRTDPGVHRKMDGRRNEVFLPFQSHGAFPSHRLGTFYSTPRSVRMLSRGHVQKEQQIGGVHQRSYTAPQPSRGSSKRDMFELLGGKNSRGRKGLPNIKGSAVRLSLVSR</sequence>
<comment type="catalytic activity">
    <reaction evidence="8">
        <text>L-seryl-[protein] + ATP = O-phospho-L-seryl-[protein] + ADP + H(+)</text>
        <dbReference type="Rhea" id="RHEA:17989"/>
        <dbReference type="Rhea" id="RHEA-COMP:9863"/>
        <dbReference type="Rhea" id="RHEA-COMP:11604"/>
        <dbReference type="ChEBI" id="CHEBI:15378"/>
        <dbReference type="ChEBI" id="CHEBI:29999"/>
        <dbReference type="ChEBI" id="CHEBI:30616"/>
        <dbReference type="ChEBI" id="CHEBI:83421"/>
        <dbReference type="ChEBI" id="CHEBI:456216"/>
        <dbReference type="EC" id="2.7.11.1"/>
    </reaction>
</comment>
<feature type="compositionally biased region" description="Low complexity" evidence="10">
    <location>
        <begin position="15"/>
        <end position="28"/>
    </location>
</feature>
<dbReference type="InterPro" id="IPR011009">
    <property type="entry name" value="Kinase-like_dom_sf"/>
</dbReference>
<dbReference type="PANTHER" id="PTHR24346:SF79">
    <property type="entry name" value="PROTEIN KINASE DOMAIN-CONTAINING PROTEIN"/>
    <property type="match status" value="1"/>
</dbReference>
<dbReference type="Pfam" id="PF00069">
    <property type="entry name" value="Pkinase"/>
    <property type="match status" value="2"/>
</dbReference>
<feature type="region of interest" description="Disordered" evidence="10">
    <location>
        <begin position="1"/>
        <end position="30"/>
    </location>
</feature>
<dbReference type="GO" id="GO:0035556">
    <property type="term" value="P:intracellular signal transduction"/>
    <property type="evidence" value="ECO:0007669"/>
    <property type="project" value="TreeGrafter"/>
</dbReference>
<gene>
    <name evidence="12" type="ORF">HOLleu_31591</name>
</gene>
<evidence type="ECO:0000259" key="11">
    <source>
        <dbReference type="PROSITE" id="PS50011"/>
    </source>
</evidence>
<evidence type="ECO:0000256" key="6">
    <source>
        <dbReference type="ARBA" id="ARBA00022840"/>
    </source>
</evidence>
<evidence type="ECO:0000313" key="13">
    <source>
        <dbReference type="Proteomes" id="UP001152320"/>
    </source>
</evidence>
<dbReference type="EC" id="2.7.11.1" evidence="1"/>
<keyword evidence="4 9" id="KW-0547">Nucleotide-binding</keyword>
<feature type="region of interest" description="Disordered" evidence="10">
    <location>
        <begin position="699"/>
        <end position="723"/>
    </location>
</feature>
<dbReference type="InterPro" id="IPR017441">
    <property type="entry name" value="Protein_kinase_ATP_BS"/>
</dbReference>
<evidence type="ECO:0000256" key="4">
    <source>
        <dbReference type="ARBA" id="ARBA00022741"/>
    </source>
</evidence>
<dbReference type="EMBL" id="JAIZAY010000016">
    <property type="protein sequence ID" value="KAJ8026683.1"/>
    <property type="molecule type" value="Genomic_DNA"/>
</dbReference>
<dbReference type="Gene3D" id="1.10.510.10">
    <property type="entry name" value="Transferase(Phosphotransferase) domain 1"/>
    <property type="match status" value="1"/>
</dbReference>
<feature type="compositionally biased region" description="Basic and acidic residues" evidence="10">
    <location>
        <begin position="434"/>
        <end position="452"/>
    </location>
</feature>
<feature type="binding site" evidence="9">
    <location>
        <position position="65"/>
    </location>
    <ligand>
        <name>ATP</name>
        <dbReference type="ChEBI" id="CHEBI:30616"/>
    </ligand>
</feature>
<evidence type="ECO:0000256" key="10">
    <source>
        <dbReference type="SAM" id="MobiDB-lite"/>
    </source>
</evidence>
<keyword evidence="5 12" id="KW-0418">Kinase</keyword>
<dbReference type="Proteomes" id="UP001152320">
    <property type="component" value="Chromosome 16"/>
</dbReference>
<evidence type="ECO:0000256" key="2">
    <source>
        <dbReference type="ARBA" id="ARBA00022527"/>
    </source>
</evidence>
<dbReference type="PROSITE" id="PS50011">
    <property type="entry name" value="PROTEIN_KINASE_DOM"/>
    <property type="match status" value="1"/>
</dbReference>
<feature type="region of interest" description="Disordered" evidence="10">
    <location>
        <begin position="563"/>
        <end position="593"/>
    </location>
</feature>
<comment type="catalytic activity">
    <reaction evidence="7">
        <text>L-threonyl-[protein] + ATP = O-phospho-L-threonyl-[protein] + ADP + H(+)</text>
        <dbReference type="Rhea" id="RHEA:46608"/>
        <dbReference type="Rhea" id="RHEA-COMP:11060"/>
        <dbReference type="Rhea" id="RHEA-COMP:11605"/>
        <dbReference type="ChEBI" id="CHEBI:15378"/>
        <dbReference type="ChEBI" id="CHEBI:30013"/>
        <dbReference type="ChEBI" id="CHEBI:30616"/>
        <dbReference type="ChEBI" id="CHEBI:61977"/>
        <dbReference type="ChEBI" id="CHEBI:456216"/>
        <dbReference type="EC" id="2.7.11.1"/>
    </reaction>
</comment>
<proteinExistence type="predicted"/>
<dbReference type="AlphaFoldDB" id="A0A9Q0YQK8"/>
<dbReference type="SUPFAM" id="SSF56112">
    <property type="entry name" value="Protein kinase-like (PK-like)"/>
    <property type="match status" value="1"/>
</dbReference>
<reference evidence="12" key="1">
    <citation type="submission" date="2021-10" db="EMBL/GenBank/DDBJ databases">
        <title>Tropical sea cucumber genome reveals ecological adaptation and Cuvierian tubules defense mechanism.</title>
        <authorList>
            <person name="Chen T."/>
        </authorList>
    </citation>
    <scope>NUCLEOTIDE SEQUENCE</scope>
    <source>
        <strain evidence="12">Nanhai2018</strain>
        <tissue evidence="12">Muscle</tissue>
    </source>
</reference>
<feature type="compositionally biased region" description="Polar residues" evidence="10">
    <location>
        <begin position="708"/>
        <end position="718"/>
    </location>
</feature>
<feature type="region of interest" description="Disordered" evidence="10">
    <location>
        <begin position="427"/>
        <end position="452"/>
    </location>
</feature>
<evidence type="ECO:0000256" key="5">
    <source>
        <dbReference type="ARBA" id="ARBA00022777"/>
    </source>
</evidence>
<feature type="region of interest" description="Disordered" evidence="10">
    <location>
        <begin position="504"/>
        <end position="523"/>
    </location>
</feature>
<evidence type="ECO:0000256" key="1">
    <source>
        <dbReference type="ARBA" id="ARBA00012513"/>
    </source>
</evidence>
<dbReference type="PANTHER" id="PTHR24346">
    <property type="entry name" value="MAP/MICROTUBULE AFFINITY-REGULATING KINASE"/>
    <property type="match status" value="1"/>
</dbReference>
<evidence type="ECO:0000256" key="8">
    <source>
        <dbReference type="ARBA" id="ARBA00048679"/>
    </source>
</evidence>
<dbReference type="FunFam" id="3.30.200.20:FF:000003">
    <property type="entry name" value="Non-specific serine/threonine protein kinase"/>
    <property type="match status" value="1"/>
</dbReference>
<keyword evidence="13" id="KW-1185">Reference proteome</keyword>
<dbReference type="GO" id="GO:0004674">
    <property type="term" value="F:protein serine/threonine kinase activity"/>
    <property type="evidence" value="ECO:0007669"/>
    <property type="project" value="UniProtKB-KW"/>
</dbReference>
<evidence type="ECO:0000256" key="9">
    <source>
        <dbReference type="PROSITE-ProRule" id="PRU10141"/>
    </source>
</evidence>
<feature type="domain" description="Protein kinase" evidence="11">
    <location>
        <begin position="36"/>
        <end position="296"/>
    </location>
</feature>
<evidence type="ECO:0000313" key="12">
    <source>
        <dbReference type="EMBL" id="KAJ8026683.1"/>
    </source>
</evidence>
<comment type="caution">
    <text evidence="12">The sequence shown here is derived from an EMBL/GenBank/DDBJ whole genome shotgun (WGS) entry which is preliminary data.</text>
</comment>
<dbReference type="Gene3D" id="3.30.200.20">
    <property type="entry name" value="Phosphorylase Kinase, domain 1"/>
    <property type="match status" value="1"/>
</dbReference>